<organism evidence="9 10">
    <name type="scientific">Planococcus salinus</name>
    <dbReference type="NCBI Taxonomy" id="1848460"/>
    <lineage>
        <taxon>Bacteria</taxon>
        <taxon>Bacillati</taxon>
        <taxon>Bacillota</taxon>
        <taxon>Bacilli</taxon>
        <taxon>Bacillales</taxon>
        <taxon>Caryophanaceae</taxon>
        <taxon>Planococcus</taxon>
    </lineage>
</organism>
<feature type="domain" description="Major facilitator superfamily (MFS) profile" evidence="8">
    <location>
        <begin position="4"/>
        <end position="385"/>
    </location>
</feature>
<dbReference type="Pfam" id="PF07690">
    <property type="entry name" value="MFS_1"/>
    <property type="match status" value="2"/>
</dbReference>
<feature type="transmembrane region" description="Helical" evidence="7">
    <location>
        <begin position="243"/>
        <end position="262"/>
    </location>
</feature>
<evidence type="ECO:0000313" key="10">
    <source>
        <dbReference type="Proteomes" id="UP000275473"/>
    </source>
</evidence>
<sequence>MPKSVWLLIIGMFVNVTGHSFLWPLTTIYMHDHLGKSLTLAGFVLMANAGAAVIGNLTGGLMFDRIGGYKSIMFGVVVTLIALSGLTVWHEFLPFVVFYTIIGFSGGVVFPSIYAMVGTAWPEGGRKAFNAIYLAQNVGVAAGPAMAGILATYSFNYIFMANLGMYILFFFIALVSYRNMAISTISHTSVFNEGKKIKNRAPFFALLIVLVGYLLCWIGYVQWQSTISAYTQEIGISLTQYSYLWTLNGLLIVLGQPVIRPVIKRIEHNIKSQLVIGIFIMMASYVVVAFAQDFSMFVAAMAILTLGEMFVWPAVPALANHLAPKGREGFYQGIVNSVATGGRMIGPLLGGIMVDFYGMPALFILISFLLILAVAASLLYDVPLKQTKKEQLDESYVQ</sequence>
<dbReference type="OrthoDB" id="3268460at2"/>
<dbReference type="Proteomes" id="UP000275473">
    <property type="component" value="Unassembled WGS sequence"/>
</dbReference>
<feature type="transmembrane region" description="Helical" evidence="7">
    <location>
        <begin position="157"/>
        <end position="177"/>
    </location>
</feature>
<feature type="transmembrane region" description="Helical" evidence="7">
    <location>
        <begin position="360"/>
        <end position="380"/>
    </location>
</feature>
<feature type="transmembrane region" description="Helical" evidence="7">
    <location>
        <begin position="38"/>
        <end position="59"/>
    </location>
</feature>
<comment type="caution">
    <text evidence="9">The sequence shown here is derived from an EMBL/GenBank/DDBJ whole genome shotgun (WGS) entry which is preliminary data.</text>
</comment>
<dbReference type="PROSITE" id="PS50850">
    <property type="entry name" value="MFS"/>
    <property type="match status" value="1"/>
</dbReference>
<reference evidence="9 10" key="1">
    <citation type="journal article" date="2018" name="Int. J. Syst. Evol. Microbiol.">
        <title>Planococcus salinus sp. nov., a moderately halophilic bacterium isolated from a saline-alkali soil.</title>
        <authorList>
            <person name="Gan L."/>
        </authorList>
    </citation>
    <scope>NUCLEOTIDE SEQUENCE [LARGE SCALE GENOMIC DNA]</scope>
    <source>
        <strain evidence="9 10">LCB217</strain>
    </source>
</reference>
<evidence type="ECO:0000256" key="1">
    <source>
        <dbReference type="ARBA" id="ARBA00004651"/>
    </source>
</evidence>
<keyword evidence="3" id="KW-1003">Cell membrane</keyword>
<dbReference type="InterPro" id="IPR011701">
    <property type="entry name" value="MFS"/>
</dbReference>
<keyword evidence="5 7" id="KW-1133">Transmembrane helix</keyword>
<keyword evidence="2" id="KW-0813">Transport</keyword>
<dbReference type="SUPFAM" id="SSF103473">
    <property type="entry name" value="MFS general substrate transporter"/>
    <property type="match status" value="1"/>
</dbReference>
<evidence type="ECO:0000256" key="4">
    <source>
        <dbReference type="ARBA" id="ARBA00022692"/>
    </source>
</evidence>
<dbReference type="PANTHER" id="PTHR23517">
    <property type="entry name" value="RESISTANCE PROTEIN MDTM, PUTATIVE-RELATED-RELATED"/>
    <property type="match status" value="1"/>
</dbReference>
<dbReference type="GO" id="GO:0005886">
    <property type="term" value="C:plasma membrane"/>
    <property type="evidence" value="ECO:0007669"/>
    <property type="project" value="UniProtKB-SubCell"/>
</dbReference>
<dbReference type="InterPro" id="IPR001958">
    <property type="entry name" value="Tet-R_TetA/multi-R_MdtG-like"/>
</dbReference>
<dbReference type="RefSeq" id="WP_123163536.1">
    <property type="nucleotide sequence ID" value="NZ_RIAX01000001.1"/>
</dbReference>
<proteinExistence type="predicted"/>
<protein>
    <submittedName>
        <fullName evidence="9">MFS transporter</fullName>
    </submittedName>
</protein>
<gene>
    <name evidence="9" type="ORF">EEX84_00040</name>
</gene>
<evidence type="ECO:0000256" key="2">
    <source>
        <dbReference type="ARBA" id="ARBA00022448"/>
    </source>
</evidence>
<feature type="transmembrane region" description="Helical" evidence="7">
    <location>
        <begin position="330"/>
        <end position="354"/>
    </location>
</feature>
<accession>A0A3M8PAN9</accession>
<feature type="transmembrane region" description="Helical" evidence="7">
    <location>
        <begin position="96"/>
        <end position="117"/>
    </location>
</feature>
<evidence type="ECO:0000256" key="6">
    <source>
        <dbReference type="ARBA" id="ARBA00023136"/>
    </source>
</evidence>
<dbReference type="InterPro" id="IPR036259">
    <property type="entry name" value="MFS_trans_sf"/>
</dbReference>
<feature type="transmembrane region" description="Helical" evidence="7">
    <location>
        <begin position="71"/>
        <end position="90"/>
    </location>
</feature>
<dbReference type="InterPro" id="IPR020846">
    <property type="entry name" value="MFS_dom"/>
</dbReference>
<keyword evidence="10" id="KW-1185">Reference proteome</keyword>
<feature type="transmembrane region" description="Helical" evidence="7">
    <location>
        <begin position="203"/>
        <end position="223"/>
    </location>
</feature>
<feature type="transmembrane region" description="Helical" evidence="7">
    <location>
        <begin position="274"/>
        <end position="291"/>
    </location>
</feature>
<dbReference type="GO" id="GO:0022857">
    <property type="term" value="F:transmembrane transporter activity"/>
    <property type="evidence" value="ECO:0007669"/>
    <property type="project" value="InterPro"/>
</dbReference>
<evidence type="ECO:0000313" key="9">
    <source>
        <dbReference type="EMBL" id="RNF40785.1"/>
    </source>
</evidence>
<feature type="transmembrane region" description="Helical" evidence="7">
    <location>
        <begin position="297"/>
        <end position="318"/>
    </location>
</feature>
<name>A0A3M8PAN9_9BACL</name>
<dbReference type="PRINTS" id="PR01035">
    <property type="entry name" value="TCRTETA"/>
</dbReference>
<dbReference type="CDD" id="cd17329">
    <property type="entry name" value="MFS_MdtH_MDR_like"/>
    <property type="match status" value="1"/>
</dbReference>
<dbReference type="Gene3D" id="1.20.1250.20">
    <property type="entry name" value="MFS general substrate transporter like domains"/>
    <property type="match status" value="2"/>
</dbReference>
<dbReference type="PANTHER" id="PTHR23517:SF10">
    <property type="entry name" value="MAJOR FACILITATOR SUPERFAMILY (MFS) PROFILE DOMAIN-CONTAINING PROTEIN"/>
    <property type="match status" value="1"/>
</dbReference>
<keyword evidence="4 7" id="KW-0812">Transmembrane</keyword>
<dbReference type="EMBL" id="RIAX01000001">
    <property type="protein sequence ID" value="RNF40785.1"/>
    <property type="molecule type" value="Genomic_DNA"/>
</dbReference>
<evidence type="ECO:0000256" key="5">
    <source>
        <dbReference type="ARBA" id="ARBA00022989"/>
    </source>
</evidence>
<comment type="subcellular location">
    <subcellularLocation>
        <location evidence="1">Cell membrane</location>
        <topology evidence="1">Multi-pass membrane protein</topology>
    </subcellularLocation>
</comment>
<feature type="transmembrane region" description="Helical" evidence="7">
    <location>
        <begin position="129"/>
        <end position="151"/>
    </location>
</feature>
<feature type="transmembrane region" description="Helical" evidence="7">
    <location>
        <begin position="5"/>
        <end position="26"/>
    </location>
</feature>
<dbReference type="AlphaFoldDB" id="A0A3M8PAN9"/>
<keyword evidence="6 7" id="KW-0472">Membrane</keyword>
<evidence type="ECO:0000256" key="7">
    <source>
        <dbReference type="SAM" id="Phobius"/>
    </source>
</evidence>
<dbReference type="InterPro" id="IPR050171">
    <property type="entry name" value="MFS_Transporters"/>
</dbReference>
<evidence type="ECO:0000256" key="3">
    <source>
        <dbReference type="ARBA" id="ARBA00022475"/>
    </source>
</evidence>
<evidence type="ECO:0000259" key="8">
    <source>
        <dbReference type="PROSITE" id="PS50850"/>
    </source>
</evidence>